<dbReference type="GO" id="GO:0031956">
    <property type="term" value="F:medium-chain fatty acid-CoA ligase activity"/>
    <property type="evidence" value="ECO:0007669"/>
    <property type="project" value="TreeGrafter"/>
</dbReference>
<dbReference type="InterPro" id="IPR025110">
    <property type="entry name" value="AMP-bd_C"/>
</dbReference>
<dbReference type="Proteomes" id="UP000194137">
    <property type="component" value="Chromosome"/>
</dbReference>
<dbReference type="InterPro" id="IPR020845">
    <property type="entry name" value="AMP-binding_CS"/>
</dbReference>
<reference evidence="3 4" key="1">
    <citation type="submission" date="2017-05" db="EMBL/GenBank/DDBJ databases">
        <title>Full genome sequence of Pseudorhodoplanes sinuspersici.</title>
        <authorList>
            <person name="Dastgheib S.M.M."/>
            <person name="Shavandi M."/>
            <person name="Tirandaz H."/>
        </authorList>
    </citation>
    <scope>NUCLEOTIDE SEQUENCE [LARGE SCALE GENOMIC DNA]</scope>
    <source>
        <strain evidence="3 4">RIPI110</strain>
    </source>
</reference>
<dbReference type="STRING" id="1235591.CAK95_08350"/>
<evidence type="ECO:0000313" key="3">
    <source>
        <dbReference type="EMBL" id="ARP99094.1"/>
    </source>
</evidence>
<dbReference type="Pfam" id="PF00501">
    <property type="entry name" value="AMP-binding"/>
    <property type="match status" value="1"/>
</dbReference>
<dbReference type="SUPFAM" id="SSF56801">
    <property type="entry name" value="Acetyl-CoA synthetase-like"/>
    <property type="match status" value="1"/>
</dbReference>
<dbReference type="PANTHER" id="PTHR43201:SF5">
    <property type="entry name" value="MEDIUM-CHAIN ACYL-COA LIGASE ACSF2, MITOCHONDRIAL"/>
    <property type="match status" value="1"/>
</dbReference>
<gene>
    <name evidence="3" type="ORF">CAK95_08350</name>
</gene>
<proteinExistence type="inferred from homology"/>
<dbReference type="OrthoDB" id="9803968at2"/>
<dbReference type="PROSITE" id="PS00455">
    <property type="entry name" value="AMP_BINDING"/>
    <property type="match status" value="1"/>
</dbReference>
<dbReference type="AlphaFoldDB" id="A0A1W6ZQQ9"/>
<name>A0A1W6ZQQ9_9HYPH</name>
<protein>
    <submittedName>
        <fullName evidence="3">AMP-dependent synthetase</fullName>
    </submittedName>
</protein>
<dbReference type="InterPro" id="IPR045851">
    <property type="entry name" value="AMP-bd_C_sf"/>
</dbReference>
<dbReference type="Pfam" id="PF13193">
    <property type="entry name" value="AMP-binding_C"/>
    <property type="match status" value="1"/>
</dbReference>
<sequence>MNLAQHIHDAGRNYPSRPAVGFGNYLLHDYATLAQRVARIASALRKDFRLIPGDRVAIVASNVPEYIETLYAIWHAGCVAVPANAKLHGAELAYILEHSGARICFASSDLASVIDTHAPRNIERIVVFNARSYDALLAADVMPVAPREPDDLAWLFYTSGTTGRPKGAMLTHRNLRAMSKAYMSEVDRIGYGDPVLHAAPMSHGSGLYIVPYVEHCGVNVVPESGGFYADEIFKLLEAWPRSSMFAAPTMVNRLVDQSGHCPVDNIRTIIWGGAPMYVEDTIRALERFGPRFAQIYGQGESPMTITLLSRNDIAYTRDARWRERLGSAGRAFKNMEVIVIAEDGTVLPPGEVGEVLCRGEPVMAGYWQDEEASQAALAGGYLHTGDIGSFDEEGYLFLKDRSKDLIISGGSNIYPREVEEVLLRHPGIHEVSVIGRPDREWGEIVVAYVVGNASAADLDTLCLNWIARYKRPRDYVFIPALPKNNYGKVLKRELRLLDAERVVGAG</sequence>
<keyword evidence="2" id="KW-0436">Ligase</keyword>
<dbReference type="Gene3D" id="3.30.300.30">
    <property type="match status" value="1"/>
</dbReference>
<dbReference type="InterPro" id="IPR000873">
    <property type="entry name" value="AMP-dep_synth/lig_dom"/>
</dbReference>
<evidence type="ECO:0000313" key="4">
    <source>
        <dbReference type="Proteomes" id="UP000194137"/>
    </source>
</evidence>
<dbReference type="InterPro" id="IPR042099">
    <property type="entry name" value="ANL_N_sf"/>
</dbReference>
<keyword evidence="4" id="KW-1185">Reference proteome</keyword>
<evidence type="ECO:0000256" key="1">
    <source>
        <dbReference type="ARBA" id="ARBA00006432"/>
    </source>
</evidence>
<comment type="similarity">
    <text evidence="1">Belongs to the ATP-dependent AMP-binding enzyme family.</text>
</comment>
<organism evidence="3 4">
    <name type="scientific">Pseudorhodoplanes sinuspersici</name>
    <dbReference type="NCBI Taxonomy" id="1235591"/>
    <lineage>
        <taxon>Bacteria</taxon>
        <taxon>Pseudomonadati</taxon>
        <taxon>Pseudomonadota</taxon>
        <taxon>Alphaproteobacteria</taxon>
        <taxon>Hyphomicrobiales</taxon>
        <taxon>Pseudorhodoplanes</taxon>
    </lineage>
</organism>
<dbReference type="PANTHER" id="PTHR43201">
    <property type="entry name" value="ACYL-COA SYNTHETASE"/>
    <property type="match status" value="1"/>
</dbReference>
<dbReference type="Gene3D" id="3.40.50.12780">
    <property type="entry name" value="N-terminal domain of ligase-like"/>
    <property type="match status" value="1"/>
</dbReference>
<dbReference type="KEGG" id="psin:CAK95_08350"/>
<accession>A0A1W6ZQQ9</accession>
<dbReference type="GO" id="GO:0006631">
    <property type="term" value="P:fatty acid metabolic process"/>
    <property type="evidence" value="ECO:0007669"/>
    <property type="project" value="TreeGrafter"/>
</dbReference>
<dbReference type="EMBL" id="CP021112">
    <property type="protein sequence ID" value="ARP99094.1"/>
    <property type="molecule type" value="Genomic_DNA"/>
</dbReference>
<evidence type="ECO:0000256" key="2">
    <source>
        <dbReference type="ARBA" id="ARBA00022598"/>
    </source>
</evidence>
<dbReference type="RefSeq" id="WP_086087503.1">
    <property type="nucleotide sequence ID" value="NZ_CP021112.1"/>
</dbReference>